<accession>E8R947</accession>
<dbReference type="eggNOG" id="arCOG04328">
    <property type="taxonomic scope" value="Archaea"/>
</dbReference>
<dbReference type="RefSeq" id="WP_013562245.1">
    <property type="nucleotide sequence ID" value="NC_014961.1"/>
</dbReference>
<reference evidence="1 2" key="2">
    <citation type="journal article" date="2011" name="Stand. Genomic Sci.">
        <title>Complete genome sequence of Desulfurococcus mucosus type strain (O7/1).</title>
        <authorList>
            <person name="Wirth R."/>
            <person name="Chertkov O."/>
            <person name="Held B."/>
            <person name="Lapidus A."/>
            <person name="Nolan M."/>
            <person name="Lucas S."/>
            <person name="Hammon N."/>
            <person name="Deshpande S."/>
            <person name="Cheng J.F."/>
            <person name="Tapia R."/>
            <person name="Han C."/>
            <person name="Goodwin L."/>
            <person name="Pitluck S."/>
            <person name="Liolios K."/>
            <person name="Ioanna P."/>
            <person name="Ivanova N."/>
            <person name="Mavromatis K."/>
            <person name="Mikhailova N."/>
            <person name="Pati A."/>
            <person name="Chen A."/>
            <person name="Palaniappan K."/>
            <person name="Land M."/>
            <person name="Hauser L."/>
            <person name="Chang Y.J."/>
            <person name="Jeffries C.D."/>
            <person name="Bilek Y."/>
            <person name="Hader T."/>
            <person name="Rohde M."/>
            <person name="Spring S."/>
            <person name="Sikorski J."/>
            <person name="Goker M."/>
            <person name="Woyke T."/>
            <person name="Bristow J."/>
            <person name="Eisen J.A."/>
            <person name="Markowitz V."/>
            <person name="Hugenholtz P."/>
            <person name="Kyrpides N.C."/>
            <person name="Klenk H.P."/>
        </authorList>
    </citation>
    <scope>NUCLEOTIDE SEQUENCE [LARGE SCALE GENOMIC DNA]</scope>
    <source>
        <strain evidence="2">ATCC 35584 / DSM 2162 / JCM 9187 / O7/1</strain>
    </source>
</reference>
<dbReference type="AlphaFoldDB" id="E8R947"/>
<keyword evidence="2" id="KW-1185">Reference proteome</keyword>
<protein>
    <recommendedName>
        <fullName evidence="3">P-loop ATPase/GTPase-like protein</fullName>
    </recommendedName>
</protein>
<proteinExistence type="predicted"/>
<sequence length="289" mass="31877">MRVLITGMLPHDSGKTTVALGLARELGRRFKTYYFKPVAGHSGWYQPETLGFSMETGILVGHDAYVVARELGLLGELRLVNPVDILTMPPDPLRHGGSARFYLSVLSDVVSQAVLVRVSRVTGRVDEYLVVRENIARLNSVTASVVEALIKRFGEAGNTVFRDATRSEIAGLLDSEDLYREVDAVYGLLNDYDIVLTESYNNSSAPTAASLDADVVLVAAPSKLLIYDGRRYKRAVEALSIGRRPWTVETPSVLEVLGKPFHSMDIPYTGGEGFNEFISRLSEFIIHNK</sequence>
<dbReference type="Proteomes" id="UP000001068">
    <property type="component" value="Chromosome"/>
</dbReference>
<evidence type="ECO:0008006" key="3">
    <source>
        <dbReference type="Google" id="ProtNLM"/>
    </source>
</evidence>
<dbReference type="HOGENOM" id="CLU_084678_0_0_2"/>
<dbReference type="InterPro" id="IPR027417">
    <property type="entry name" value="P-loop_NTPase"/>
</dbReference>
<dbReference type="STRING" id="765177.Desmu_0717"/>
<evidence type="ECO:0000313" key="2">
    <source>
        <dbReference type="Proteomes" id="UP000001068"/>
    </source>
</evidence>
<name>E8R947_DESM0</name>
<gene>
    <name evidence="1" type="ordered locus">Desmu_0717</name>
</gene>
<dbReference type="SUPFAM" id="SSF52540">
    <property type="entry name" value="P-loop containing nucleoside triphosphate hydrolases"/>
    <property type="match status" value="1"/>
</dbReference>
<evidence type="ECO:0000313" key="1">
    <source>
        <dbReference type="EMBL" id="ADV65023.1"/>
    </source>
</evidence>
<organism evidence="1 2">
    <name type="scientific">Desulfurococcus mucosus (strain ATCC 35584 / DSM 2162 / JCM 9187 / O7/1)</name>
    <dbReference type="NCBI Taxonomy" id="765177"/>
    <lineage>
        <taxon>Archaea</taxon>
        <taxon>Thermoproteota</taxon>
        <taxon>Thermoprotei</taxon>
        <taxon>Desulfurococcales</taxon>
        <taxon>Desulfurococcaceae</taxon>
        <taxon>Desulfurococcus</taxon>
    </lineage>
</organism>
<reference evidence="2" key="1">
    <citation type="submission" date="2010-11" db="EMBL/GenBank/DDBJ databases">
        <title>The complete genome of Desulfurococcus mucosus DSM 2162.</title>
        <authorList>
            <consortium name="US DOE Joint Genome Institute (JGI-PGF)"/>
            <person name="Lucas S."/>
            <person name="Copeland A."/>
            <person name="Lapidus A."/>
            <person name="Bruce D."/>
            <person name="Goodwin L."/>
            <person name="Pitluck S."/>
            <person name="Kyrpides N."/>
            <person name="Mavromatis K."/>
            <person name="Pagani I."/>
            <person name="Ivanova N."/>
            <person name="Ovchinnikova G."/>
            <person name="Chertkov O."/>
            <person name="Held B."/>
            <person name="Brettin T."/>
            <person name="Detter J.C."/>
            <person name="Tapia R."/>
            <person name="Han C."/>
            <person name="Land M."/>
            <person name="Hauser L."/>
            <person name="Markowitz V."/>
            <person name="Cheng J.-F."/>
            <person name="Hugenholtz P."/>
            <person name="Woyke T."/>
            <person name="Wu D."/>
            <person name="Wirth R."/>
            <person name="Bilek Y."/>
            <person name="Hader T."/>
            <person name="Klenk H.-P."/>
            <person name="Eisen J.A."/>
        </authorList>
    </citation>
    <scope>NUCLEOTIDE SEQUENCE [LARGE SCALE GENOMIC DNA]</scope>
    <source>
        <strain evidence="2">ATCC 35584 / DSM 2162 / JCM 9187 / O7/1</strain>
    </source>
</reference>
<dbReference type="EMBL" id="CP002363">
    <property type="protein sequence ID" value="ADV65023.1"/>
    <property type="molecule type" value="Genomic_DNA"/>
</dbReference>
<dbReference type="KEGG" id="dmu:Desmu_0717"/>
<dbReference type="OrthoDB" id="39107at2157"/>
<dbReference type="GeneID" id="10153412"/>